<evidence type="ECO:0000256" key="2">
    <source>
        <dbReference type="ARBA" id="ARBA00022842"/>
    </source>
</evidence>
<dbReference type="InterPro" id="IPR008949">
    <property type="entry name" value="Isoprenoid_synthase_dom_sf"/>
</dbReference>
<keyword evidence="3" id="KW-0808">Transferase</keyword>
<dbReference type="PROSITE" id="PS00723">
    <property type="entry name" value="POLYPRENYL_SYNTHASE_1"/>
    <property type="match status" value="1"/>
</dbReference>
<accession>A0A9W8AYR8</accession>
<dbReference type="CDD" id="cd00685">
    <property type="entry name" value="Trans_IPPS_HT"/>
    <property type="match status" value="1"/>
</dbReference>
<reference evidence="4" key="1">
    <citation type="submission" date="2022-07" db="EMBL/GenBank/DDBJ databases">
        <title>Phylogenomic reconstructions and comparative analyses of Kickxellomycotina fungi.</title>
        <authorList>
            <person name="Reynolds N.K."/>
            <person name="Stajich J.E."/>
            <person name="Barry K."/>
            <person name="Grigoriev I.V."/>
            <person name="Crous P."/>
            <person name="Smith M.E."/>
        </authorList>
    </citation>
    <scope>NUCLEOTIDE SEQUENCE</scope>
    <source>
        <strain evidence="4">RSA 1196</strain>
    </source>
</reference>
<proteinExistence type="inferred from homology"/>
<dbReference type="InterPro" id="IPR033749">
    <property type="entry name" value="Polyprenyl_synt_CS"/>
</dbReference>
<gene>
    <name evidence="4" type="ORF">IWQ62_001278</name>
</gene>
<dbReference type="AlphaFoldDB" id="A0A9W8AYR8"/>
<dbReference type="InterPro" id="IPR000092">
    <property type="entry name" value="Polyprenyl_synt"/>
</dbReference>
<dbReference type="PANTHER" id="PTHR12001:SF44">
    <property type="entry name" value="GERANYLGERANYL PYROPHOSPHATE SYNTHASE"/>
    <property type="match status" value="1"/>
</dbReference>
<dbReference type="GO" id="GO:0008299">
    <property type="term" value="P:isoprenoid biosynthetic process"/>
    <property type="evidence" value="ECO:0007669"/>
    <property type="project" value="InterPro"/>
</dbReference>
<dbReference type="Pfam" id="PF00348">
    <property type="entry name" value="polyprenyl_synt"/>
    <property type="match status" value="1"/>
</dbReference>
<dbReference type="GO" id="GO:0004659">
    <property type="term" value="F:prenyltransferase activity"/>
    <property type="evidence" value="ECO:0007669"/>
    <property type="project" value="InterPro"/>
</dbReference>
<dbReference type="PANTHER" id="PTHR12001">
    <property type="entry name" value="GERANYLGERANYL PYROPHOSPHATE SYNTHASE"/>
    <property type="match status" value="1"/>
</dbReference>
<comment type="similarity">
    <text evidence="3">Belongs to the FPP/GGPP synthase family.</text>
</comment>
<dbReference type="EMBL" id="JANBPY010000190">
    <property type="protein sequence ID" value="KAJ1968389.1"/>
    <property type="molecule type" value="Genomic_DNA"/>
</dbReference>
<evidence type="ECO:0008006" key="6">
    <source>
        <dbReference type="Google" id="ProtNLM"/>
    </source>
</evidence>
<evidence type="ECO:0000313" key="4">
    <source>
        <dbReference type="EMBL" id="KAJ1968389.1"/>
    </source>
</evidence>
<dbReference type="OrthoDB" id="6921389at2759"/>
<sequence length="340" mass="38325">MASVASVNASEAVLQPFNYLLASPGKSFRTKFIQAFDYWLQVPKADLKIITNVVDKLHTASLLIDDIEDDSEIRRGIPAAHKVHGIPATLNSANYVYFLALQDIVRMNKSDLVTVFTEELIALHEGQGMDIYWRDNSTCPSENEYLAMVANKTGGLLRLAVKMMQHCSDSNVDYIDLVNNFGVYFQVRDDFMNLRSAEYSDKKGFCEDIEEGKFSFPVVHSINENPKDHRLVDILKEKTNDTKIKREALAIMAKTDSFNYTLEYLNQRENEIRASIQEFDGNPLLEKAMDMLHLDANSSSFNTIEEEASGNTGSLSSGYHYSTVLYTGAATLILLSNKIW</sequence>
<organism evidence="4 5">
    <name type="scientific">Dispira parvispora</name>
    <dbReference type="NCBI Taxonomy" id="1520584"/>
    <lineage>
        <taxon>Eukaryota</taxon>
        <taxon>Fungi</taxon>
        <taxon>Fungi incertae sedis</taxon>
        <taxon>Zoopagomycota</taxon>
        <taxon>Kickxellomycotina</taxon>
        <taxon>Dimargaritomycetes</taxon>
        <taxon>Dimargaritales</taxon>
        <taxon>Dimargaritaceae</taxon>
        <taxon>Dispira</taxon>
    </lineage>
</organism>
<dbReference type="PROSITE" id="PS00444">
    <property type="entry name" value="POLYPRENYL_SYNTHASE_2"/>
    <property type="match status" value="1"/>
</dbReference>
<comment type="caution">
    <text evidence="4">The sequence shown here is derived from an EMBL/GenBank/DDBJ whole genome shotgun (WGS) entry which is preliminary data.</text>
</comment>
<keyword evidence="1" id="KW-0479">Metal-binding</keyword>
<keyword evidence="5" id="KW-1185">Reference proteome</keyword>
<evidence type="ECO:0000256" key="3">
    <source>
        <dbReference type="RuleBase" id="RU004466"/>
    </source>
</evidence>
<dbReference type="Gene3D" id="1.10.600.10">
    <property type="entry name" value="Farnesyl Diphosphate Synthase"/>
    <property type="match status" value="1"/>
</dbReference>
<dbReference type="GO" id="GO:0046872">
    <property type="term" value="F:metal ion binding"/>
    <property type="evidence" value="ECO:0007669"/>
    <property type="project" value="UniProtKB-KW"/>
</dbReference>
<evidence type="ECO:0000256" key="1">
    <source>
        <dbReference type="ARBA" id="ARBA00022723"/>
    </source>
</evidence>
<name>A0A9W8AYR8_9FUNG</name>
<keyword evidence="2" id="KW-0460">Magnesium</keyword>
<dbReference type="SUPFAM" id="SSF48576">
    <property type="entry name" value="Terpenoid synthases"/>
    <property type="match status" value="1"/>
</dbReference>
<protein>
    <recommendedName>
        <fullName evidence="6">Geranylgeranyl pyrophosphate synthase</fullName>
    </recommendedName>
</protein>
<dbReference type="Proteomes" id="UP001150925">
    <property type="component" value="Unassembled WGS sequence"/>
</dbReference>
<dbReference type="SFLD" id="SFLDS00005">
    <property type="entry name" value="Isoprenoid_Synthase_Type_I"/>
    <property type="match status" value="1"/>
</dbReference>
<evidence type="ECO:0000313" key="5">
    <source>
        <dbReference type="Proteomes" id="UP001150925"/>
    </source>
</evidence>